<evidence type="ECO:0000256" key="16">
    <source>
        <dbReference type="ARBA" id="ARBA00023146"/>
    </source>
</evidence>
<dbReference type="InterPro" id="IPR036690">
    <property type="entry name" value="Fdx_antiC-bd_sf"/>
</dbReference>
<dbReference type="GO" id="GO:0009328">
    <property type="term" value="C:phenylalanine-tRNA ligase complex"/>
    <property type="evidence" value="ECO:0007669"/>
    <property type="project" value="TreeGrafter"/>
</dbReference>
<keyword evidence="16" id="KW-0030">Aminoacyl-tRNA synthetase</keyword>
<organism evidence="21 22">
    <name type="scientific">Candidatus Nealsonbacteria bacterium CG10_big_fil_rev_8_21_14_0_10_37_25</name>
    <dbReference type="NCBI Taxonomy" id="1974711"/>
    <lineage>
        <taxon>Bacteria</taxon>
        <taxon>Candidatus Nealsoniibacteriota</taxon>
    </lineage>
</organism>
<evidence type="ECO:0000256" key="14">
    <source>
        <dbReference type="ARBA" id="ARBA00022884"/>
    </source>
</evidence>
<evidence type="ECO:0000256" key="9">
    <source>
        <dbReference type="ARBA" id="ARBA00022598"/>
    </source>
</evidence>
<dbReference type="SUPFAM" id="SSF54991">
    <property type="entry name" value="Anticodon-binding domain of PheRS"/>
    <property type="match status" value="1"/>
</dbReference>
<dbReference type="Pfam" id="PF03147">
    <property type="entry name" value="FDX-ACB"/>
    <property type="match status" value="1"/>
</dbReference>
<reference evidence="22" key="1">
    <citation type="submission" date="2017-09" db="EMBL/GenBank/DDBJ databases">
        <title>Depth-based differentiation of microbial function through sediment-hosted aquifers and enrichment of novel symbionts in the deep terrestrial subsurface.</title>
        <authorList>
            <person name="Probst A.J."/>
            <person name="Ladd B."/>
            <person name="Jarett J.K."/>
            <person name="Geller-Mcgrath D.E."/>
            <person name="Sieber C.M.K."/>
            <person name="Emerson J.B."/>
            <person name="Anantharaman K."/>
            <person name="Thomas B.C."/>
            <person name="Malmstrom R."/>
            <person name="Stieglmeier M."/>
            <person name="Klingl A."/>
            <person name="Woyke T."/>
            <person name="Ryan C.M."/>
            <person name="Banfield J.F."/>
        </authorList>
    </citation>
    <scope>NUCLEOTIDE SEQUENCE [LARGE SCALE GENOMIC DNA]</scope>
</reference>
<dbReference type="GO" id="GO:0000287">
    <property type="term" value="F:magnesium ion binding"/>
    <property type="evidence" value="ECO:0007669"/>
    <property type="project" value="InterPro"/>
</dbReference>
<evidence type="ECO:0000313" key="21">
    <source>
        <dbReference type="EMBL" id="PIR71626.1"/>
    </source>
</evidence>
<gene>
    <name evidence="21" type="ORF">COU43_01595</name>
</gene>
<evidence type="ECO:0000313" key="22">
    <source>
        <dbReference type="Proteomes" id="UP000228909"/>
    </source>
</evidence>
<keyword evidence="10" id="KW-0479">Metal-binding</keyword>
<dbReference type="Gene3D" id="3.30.56.10">
    <property type="match status" value="1"/>
</dbReference>
<dbReference type="FunFam" id="3.30.70.380:FF:000001">
    <property type="entry name" value="Phenylalanine--tRNA ligase beta subunit"/>
    <property type="match status" value="1"/>
</dbReference>
<dbReference type="PANTHER" id="PTHR10947:SF0">
    <property type="entry name" value="PHENYLALANINE--TRNA LIGASE BETA SUBUNIT"/>
    <property type="match status" value="1"/>
</dbReference>
<dbReference type="EC" id="6.1.1.20" evidence="5"/>
<dbReference type="GO" id="GO:0000049">
    <property type="term" value="F:tRNA binding"/>
    <property type="evidence" value="ECO:0007669"/>
    <property type="project" value="UniProtKB-KW"/>
</dbReference>
<dbReference type="Pfam" id="PF17759">
    <property type="entry name" value="tRNA_synthFbeta"/>
    <property type="match status" value="1"/>
</dbReference>
<accession>A0A2H0TJ93</accession>
<keyword evidence="12" id="KW-0067">ATP-binding</keyword>
<keyword evidence="9" id="KW-0436">Ligase</keyword>
<evidence type="ECO:0000256" key="13">
    <source>
        <dbReference type="ARBA" id="ARBA00022842"/>
    </source>
</evidence>
<dbReference type="EMBL" id="PFCK01000043">
    <property type="protein sequence ID" value="PIR71626.1"/>
    <property type="molecule type" value="Genomic_DNA"/>
</dbReference>
<keyword evidence="8" id="KW-0820">tRNA-binding</keyword>
<dbReference type="SUPFAM" id="SSF46955">
    <property type="entry name" value="Putative DNA-binding domain"/>
    <property type="match status" value="1"/>
</dbReference>
<dbReference type="GO" id="GO:0005524">
    <property type="term" value="F:ATP binding"/>
    <property type="evidence" value="ECO:0007669"/>
    <property type="project" value="UniProtKB-KW"/>
</dbReference>
<evidence type="ECO:0000256" key="3">
    <source>
        <dbReference type="ARBA" id="ARBA00008653"/>
    </source>
</evidence>
<dbReference type="InterPro" id="IPR045864">
    <property type="entry name" value="aa-tRNA-synth_II/BPL/LPL"/>
</dbReference>
<comment type="caution">
    <text evidence="21">The sequence shown here is derived from an EMBL/GenBank/DDBJ whole genome shotgun (WGS) entry which is preliminary data.</text>
</comment>
<evidence type="ECO:0000256" key="1">
    <source>
        <dbReference type="ARBA" id="ARBA00001946"/>
    </source>
</evidence>
<evidence type="ECO:0000256" key="6">
    <source>
        <dbReference type="ARBA" id="ARBA00017032"/>
    </source>
</evidence>
<comment type="subcellular location">
    <subcellularLocation>
        <location evidence="2">Cytoplasm</location>
    </subcellularLocation>
</comment>
<protein>
    <recommendedName>
        <fullName evidence="6">Phenylalanine--tRNA ligase beta subunit</fullName>
        <ecNumber evidence="5">6.1.1.20</ecNumber>
    </recommendedName>
    <alternativeName>
        <fullName evidence="17">Phenylalanyl-tRNA synthetase beta subunit</fullName>
    </alternativeName>
</protein>
<proteinExistence type="inferred from homology"/>
<evidence type="ECO:0000256" key="8">
    <source>
        <dbReference type="ARBA" id="ARBA00022555"/>
    </source>
</evidence>
<dbReference type="Gene3D" id="3.30.70.380">
    <property type="entry name" value="Ferrodoxin-fold anticodon-binding domain"/>
    <property type="match status" value="1"/>
</dbReference>
<dbReference type="GO" id="GO:0004826">
    <property type="term" value="F:phenylalanine-tRNA ligase activity"/>
    <property type="evidence" value="ECO:0007669"/>
    <property type="project" value="UniProtKB-EC"/>
</dbReference>
<evidence type="ECO:0000259" key="20">
    <source>
        <dbReference type="PROSITE" id="PS51483"/>
    </source>
</evidence>
<evidence type="ECO:0000256" key="17">
    <source>
        <dbReference type="ARBA" id="ARBA00033189"/>
    </source>
</evidence>
<comment type="similarity">
    <text evidence="3">Belongs to the phenylalanyl-tRNA synthetase beta subunit family. Type 1 subfamily.</text>
</comment>
<feature type="domain" description="B5" evidence="20">
    <location>
        <begin position="9"/>
        <end position="85"/>
    </location>
</feature>
<evidence type="ECO:0000256" key="4">
    <source>
        <dbReference type="ARBA" id="ARBA00011209"/>
    </source>
</evidence>
<dbReference type="PROSITE" id="PS51483">
    <property type="entry name" value="B5"/>
    <property type="match status" value="1"/>
</dbReference>
<evidence type="ECO:0000256" key="15">
    <source>
        <dbReference type="ARBA" id="ARBA00022917"/>
    </source>
</evidence>
<keyword evidence="14" id="KW-0694">RNA-binding</keyword>
<keyword evidence="7" id="KW-0963">Cytoplasm</keyword>
<evidence type="ECO:0000256" key="12">
    <source>
        <dbReference type="ARBA" id="ARBA00022840"/>
    </source>
</evidence>
<keyword evidence="13" id="KW-0460">Magnesium</keyword>
<name>A0A2H0TJ93_9BACT</name>
<dbReference type="InterPro" id="IPR045060">
    <property type="entry name" value="Phe-tRNA-ligase_IIc_bsu"/>
</dbReference>
<evidence type="ECO:0000256" key="18">
    <source>
        <dbReference type="ARBA" id="ARBA00049255"/>
    </source>
</evidence>
<evidence type="ECO:0000256" key="5">
    <source>
        <dbReference type="ARBA" id="ARBA00012814"/>
    </source>
</evidence>
<feature type="domain" description="FDX-ACB" evidence="19">
    <location>
        <begin position="299"/>
        <end position="392"/>
    </location>
</feature>
<dbReference type="Pfam" id="PF03484">
    <property type="entry name" value="B5"/>
    <property type="match status" value="1"/>
</dbReference>
<evidence type="ECO:0000256" key="11">
    <source>
        <dbReference type="ARBA" id="ARBA00022741"/>
    </source>
</evidence>
<dbReference type="AlphaFoldDB" id="A0A2H0TJ93"/>
<dbReference type="Gene3D" id="3.30.930.10">
    <property type="entry name" value="Bira Bifunctional Protein, Domain 2"/>
    <property type="match status" value="1"/>
</dbReference>
<dbReference type="SMART" id="SM00896">
    <property type="entry name" value="FDX-ACB"/>
    <property type="match status" value="1"/>
</dbReference>
<keyword evidence="15" id="KW-0648">Protein biosynthesis</keyword>
<evidence type="ECO:0000256" key="2">
    <source>
        <dbReference type="ARBA" id="ARBA00004496"/>
    </source>
</evidence>
<dbReference type="InterPro" id="IPR005147">
    <property type="entry name" value="tRNA_synthase_B5-dom"/>
</dbReference>
<dbReference type="SUPFAM" id="SSF55681">
    <property type="entry name" value="Class II aaRS and biotin synthetases"/>
    <property type="match status" value="1"/>
</dbReference>
<dbReference type="InterPro" id="IPR009061">
    <property type="entry name" value="DNA-bd_dom_put_sf"/>
</dbReference>
<dbReference type="GO" id="GO:0006432">
    <property type="term" value="P:phenylalanyl-tRNA aminoacylation"/>
    <property type="evidence" value="ECO:0007669"/>
    <property type="project" value="InterPro"/>
</dbReference>
<comment type="subunit">
    <text evidence="4">Tetramer of two alpha and two beta subunits.</text>
</comment>
<dbReference type="InterPro" id="IPR041616">
    <property type="entry name" value="PheRS_beta_core"/>
</dbReference>
<comment type="cofactor">
    <cofactor evidence="1">
        <name>Mg(2+)</name>
        <dbReference type="ChEBI" id="CHEBI:18420"/>
    </cofactor>
</comment>
<dbReference type="Proteomes" id="UP000228909">
    <property type="component" value="Unassembled WGS sequence"/>
</dbReference>
<dbReference type="SMART" id="SM00874">
    <property type="entry name" value="B5"/>
    <property type="match status" value="1"/>
</dbReference>
<sequence length="393" mass="45787">MVDFYPKKVLPKRIKLDLDYIERLLGVKIPQKEIKNILKRLNFRLSKVALWKIEVEVPTFRLDVSLPEDLIEEIGRIYGYQKIPACFPIAVLQPPKRNLDIFWEDLTKDILKEVGFSEVYNYSFISEKDREVFKYKNTEIVEVENPTSFDFQYLRPSLIPNLLKNIEKNFRSFAEIKIFELGKIFKKDFKEKKALTGVITGEAFYQAKGVVDLLLNKMGISNVWYDEYQPTSEESKISIWQPKKCAEIKVNHEEIGFLGEISPRVLDSLKIGAKVTVFDIDFEKLSKLASEEHEYQPISRFPSAIRDLAILVPRETRVEEVLNKIETAGGLLIRDIDLFDIYEGEELPAGKKNLAFHIIYQAQDRTLTSKEIDEIQDRIIKVLESVSDWEVRK</sequence>
<dbReference type="PANTHER" id="PTHR10947">
    <property type="entry name" value="PHENYLALANYL-TRNA SYNTHETASE BETA CHAIN AND LEUCINE-RICH REPEAT-CONTAINING PROTEIN 47"/>
    <property type="match status" value="1"/>
</dbReference>
<keyword evidence="11" id="KW-0547">Nucleotide-binding</keyword>
<dbReference type="InterPro" id="IPR005121">
    <property type="entry name" value="Fdx_antiC-bd"/>
</dbReference>
<comment type="catalytic activity">
    <reaction evidence="18">
        <text>tRNA(Phe) + L-phenylalanine + ATP = L-phenylalanyl-tRNA(Phe) + AMP + diphosphate + H(+)</text>
        <dbReference type="Rhea" id="RHEA:19413"/>
        <dbReference type="Rhea" id="RHEA-COMP:9668"/>
        <dbReference type="Rhea" id="RHEA-COMP:9699"/>
        <dbReference type="ChEBI" id="CHEBI:15378"/>
        <dbReference type="ChEBI" id="CHEBI:30616"/>
        <dbReference type="ChEBI" id="CHEBI:33019"/>
        <dbReference type="ChEBI" id="CHEBI:58095"/>
        <dbReference type="ChEBI" id="CHEBI:78442"/>
        <dbReference type="ChEBI" id="CHEBI:78531"/>
        <dbReference type="ChEBI" id="CHEBI:456215"/>
        <dbReference type="EC" id="6.1.1.20"/>
    </reaction>
</comment>
<dbReference type="CDD" id="cd00769">
    <property type="entry name" value="PheRS_beta_core"/>
    <property type="match status" value="1"/>
</dbReference>
<evidence type="ECO:0000256" key="10">
    <source>
        <dbReference type="ARBA" id="ARBA00022723"/>
    </source>
</evidence>
<evidence type="ECO:0000259" key="19">
    <source>
        <dbReference type="PROSITE" id="PS51447"/>
    </source>
</evidence>
<dbReference type="PROSITE" id="PS51447">
    <property type="entry name" value="FDX_ACB"/>
    <property type="match status" value="1"/>
</dbReference>
<evidence type="ECO:0000256" key="7">
    <source>
        <dbReference type="ARBA" id="ARBA00022490"/>
    </source>
</evidence>